<dbReference type="SUPFAM" id="SSF49785">
    <property type="entry name" value="Galactose-binding domain-like"/>
    <property type="match status" value="2"/>
</dbReference>
<dbReference type="Proteomes" id="UP001209878">
    <property type="component" value="Unassembled WGS sequence"/>
</dbReference>
<dbReference type="NCBIfam" id="TIGR02961">
    <property type="entry name" value="allantoicase"/>
    <property type="match status" value="1"/>
</dbReference>
<dbReference type="EMBL" id="JAODUO010000021">
    <property type="protein sequence ID" value="KAK2192864.1"/>
    <property type="molecule type" value="Genomic_DNA"/>
</dbReference>
<accession>A0AAD9UKG9</accession>
<gene>
    <name evidence="4" type="ORF">NP493_21g06009</name>
</gene>
<dbReference type="PANTHER" id="PTHR12045">
    <property type="entry name" value="ALLANTOICASE"/>
    <property type="match status" value="1"/>
</dbReference>
<feature type="domain" description="Allantoicase" evidence="3">
    <location>
        <begin position="157"/>
        <end position="312"/>
    </location>
</feature>
<evidence type="ECO:0000313" key="5">
    <source>
        <dbReference type="Proteomes" id="UP001209878"/>
    </source>
</evidence>
<dbReference type="Gene3D" id="2.60.120.260">
    <property type="entry name" value="Galactose-binding domain-like"/>
    <property type="match status" value="2"/>
</dbReference>
<keyword evidence="5" id="KW-1185">Reference proteome</keyword>
<dbReference type="GO" id="GO:0004037">
    <property type="term" value="F:allantoicase activity"/>
    <property type="evidence" value="ECO:0007669"/>
    <property type="project" value="InterPro"/>
</dbReference>
<dbReference type="InterPro" id="IPR008979">
    <property type="entry name" value="Galactose-bd-like_sf"/>
</dbReference>
<dbReference type="FunFam" id="2.60.120.260:FF:000077">
    <property type="entry name" value="Probable allantoicase"/>
    <property type="match status" value="1"/>
</dbReference>
<evidence type="ECO:0000259" key="3">
    <source>
        <dbReference type="Pfam" id="PF03561"/>
    </source>
</evidence>
<organism evidence="4 5">
    <name type="scientific">Ridgeia piscesae</name>
    <name type="common">Tubeworm</name>
    <dbReference type="NCBI Taxonomy" id="27915"/>
    <lineage>
        <taxon>Eukaryota</taxon>
        <taxon>Metazoa</taxon>
        <taxon>Spiralia</taxon>
        <taxon>Lophotrochozoa</taxon>
        <taxon>Annelida</taxon>
        <taxon>Polychaeta</taxon>
        <taxon>Sedentaria</taxon>
        <taxon>Canalipalpata</taxon>
        <taxon>Sabellida</taxon>
        <taxon>Siboglinidae</taxon>
        <taxon>Ridgeia</taxon>
    </lineage>
</organism>
<protein>
    <recommendedName>
        <fullName evidence="2">Allantoate amidinohydrolase</fullName>
    </recommendedName>
</protein>
<dbReference type="Pfam" id="PF03561">
    <property type="entry name" value="Allantoicase"/>
    <property type="match status" value="2"/>
</dbReference>
<proteinExistence type="inferred from homology"/>
<evidence type="ECO:0000313" key="4">
    <source>
        <dbReference type="EMBL" id="KAK2192864.1"/>
    </source>
</evidence>
<name>A0AAD9UKG9_RIDPI</name>
<feature type="domain" description="Allantoicase" evidence="3">
    <location>
        <begin position="1"/>
        <end position="136"/>
    </location>
</feature>
<comment type="similarity">
    <text evidence="1">Belongs to the allantoicase family.</text>
</comment>
<comment type="caution">
    <text evidence="4">The sequence shown here is derived from an EMBL/GenBank/DDBJ whole genome shotgun (WGS) entry which is preliminary data.</text>
</comment>
<evidence type="ECO:0000256" key="1">
    <source>
        <dbReference type="ARBA" id="ARBA00009242"/>
    </source>
</evidence>
<evidence type="ECO:0000256" key="2">
    <source>
        <dbReference type="ARBA" id="ARBA00031078"/>
    </source>
</evidence>
<dbReference type="InterPro" id="IPR015908">
    <property type="entry name" value="Allantoicase_dom"/>
</dbReference>
<sequence length="321" mass="35926">MDGWETRRKRVPGHDWCIIQLGAPGVVSGVDVDTSFFTGNYALRVSLQWSCLQDGAIEPRRPPSNGTAPSKDEMTRIESLHSEDWPELLSMHPLRPGYKTTCHNFFPVDCRQRVTHIRLNVYPDGGIARLRVYGQVARDWSKIPSNQLVDLAAMANGGLCVGFSNAHFGHGRNLIRPGRAENMGDGWETARRPDRPARLTADDKGVLQVPGSEWAEFKLGRIGRIVKIEIDTYHFRGNFPDSCYIEACLSSDPSNLRGSAPWWTLLPVQKLSAHRRHFYTVEAGKNGRDVSHVRVTMAPDGGISRMRLWGYVTGVPPQSKI</sequence>
<dbReference type="PIRSF" id="PIRSF016516">
    <property type="entry name" value="Allantoicase"/>
    <property type="match status" value="1"/>
</dbReference>
<dbReference type="AlphaFoldDB" id="A0AAD9UKG9"/>
<dbReference type="PANTHER" id="PTHR12045:SF3">
    <property type="entry name" value="INACTIVE ALLANTOICASE-RELATED"/>
    <property type="match status" value="1"/>
</dbReference>
<dbReference type="InterPro" id="IPR005164">
    <property type="entry name" value="Allantoicase"/>
</dbReference>
<dbReference type="HAMAP" id="MF_00813">
    <property type="entry name" value="Allantoicase"/>
    <property type="match status" value="1"/>
</dbReference>
<dbReference type="GO" id="GO:0000256">
    <property type="term" value="P:allantoin catabolic process"/>
    <property type="evidence" value="ECO:0007669"/>
    <property type="project" value="InterPro"/>
</dbReference>
<reference evidence="4" key="1">
    <citation type="journal article" date="2023" name="Mol. Biol. Evol.">
        <title>Third-Generation Sequencing Reveals the Adaptive Role of the Epigenome in Three Deep-Sea Polychaetes.</title>
        <authorList>
            <person name="Perez M."/>
            <person name="Aroh O."/>
            <person name="Sun Y."/>
            <person name="Lan Y."/>
            <person name="Juniper S.K."/>
            <person name="Young C.R."/>
            <person name="Angers B."/>
            <person name="Qian P.Y."/>
        </authorList>
    </citation>
    <scope>NUCLEOTIDE SEQUENCE</scope>
    <source>
        <strain evidence="4">R07B-5</strain>
    </source>
</reference>